<evidence type="ECO:0000313" key="4">
    <source>
        <dbReference type="Proteomes" id="UP000321514"/>
    </source>
</evidence>
<name>A0A511T255_MYXFU</name>
<evidence type="ECO:0000313" key="2">
    <source>
        <dbReference type="EMBL" id="SEU21862.1"/>
    </source>
</evidence>
<dbReference type="EMBL" id="BJXR01000027">
    <property type="protein sequence ID" value="GEN08240.1"/>
    <property type="molecule type" value="Genomic_DNA"/>
</dbReference>
<reference evidence="2 3" key="1">
    <citation type="submission" date="2016-10" db="EMBL/GenBank/DDBJ databases">
        <authorList>
            <person name="Varghese N."/>
            <person name="Submissions S."/>
        </authorList>
    </citation>
    <scope>NUCLEOTIDE SEQUENCE [LARGE SCALE GENOMIC DNA]</scope>
    <source>
        <strain evidence="2 3">DSM 16525</strain>
    </source>
</reference>
<dbReference type="EMBL" id="FOIB01000006">
    <property type="protein sequence ID" value="SEU21862.1"/>
    <property type="molecule type" value="Genomic_DNA"/>
</dbReference>
<reference evidence="1 4" key="2">
    <citation type="submission" date="2019-07" db="EMBL/GenBank/DDBJ databases">
        <title>Whole genome shotgun sequence of Myxococcus fulvus NBRC 100333.</title>
        <authorList>
            <person name="Hosoyama A."/>
            <person name="Uohara A."/>
            <person name="Ohji S."/>
            <person name="Ichikawa N."/>
        </authorList>
    </citation>
    <scope>NUCLEOTIDE SEQUENCE [LARGE SCALE GENOMIC DNA]</scope>
    <source>
        <strain evidence="1 4">NBRC 100333</strain>
    </source>
</reference>
<protein>
    <submittedName>
        <fullName evidence="1">Uncharacterized protein</fullName>
    </submittedName>
</protein>
<proteinExistence type="predicted"/>
<evidence type="ECO:0000313" key="1">
    <source>
        <dbReference type="EMBL" id="GEN08240.1"/>
    </source>
</evidence>
<gene>
    <name evidence="1" type="ORF">MFU01_32770</name>
    <name evidence="2" type="ORF">SAMN05443572_106334</name>
</gene>
<organism evidence="1 4">
    <name type="scientific">Myxococcus fulvus</name>
    <dbReference type="NCBI Taxonomy" id="33"/>
    <lineage>
        <taxon>Bacteria</taxon>
        <taxon>Pseudomonadati</taxon>
        <taxon>Myxococcota</taxon>
        <taxon>Myxococcia</taxon>
        <taxon>Myxococcales</taxon>
        <taxon>Cystobacterineae</taxon>
        <taxon>Myxococcaceae</taxon>
        <taxon>Myxococcus</taxon>
    </lineage>
</organism>
<sequence length="189" mass="20276">MLSARTSDAWANGWSGIPGVAPTGAFGARPVAGITAREGPLTELTDFNSVNDSPGLIHRIETPSIQEPALLATERELRFRNSYGSTIWIFIAFPDAVACGGASGGHVARGWWGIGLNQEVFVLRTQASTVYYYAEADDGGIWTQTSGLSACVPQIGFNHCTENCLFGDRRLVLRPKTFGSGNLTVNLVR</sequence>
<keyword evidence="3" id="KW-1185">Reference proteome</keyword>
<accession>A0A511T255</accession>
<dbReference type="AlphaFoldDB" id="A0A511T255"/>
<evidence type="ECO:0000313" key="3">
    <source>
        <dbReference type="Proteomes" id="UP000183760"/>
    </source>
</evidence>
<comment type="caution">
    <text evidence="1">The sequence shown here is derived from an EMBL/GenBank/DDBJ whole genome shotgun (WGS) entry which is preliminary data.</text>
</comment>
<dbReference type="Proteomes" id="UP000321514">
    <property type="component" value="Unassembled WGS sequence"/>
</dbReference>
<dbReference type="Proteomes" id="UP000183760">
    <property type="component" value="Unassembled WGS sequence"/>
</dbReference>